<gene>
    <name evidence="3" type="ORF">VTL71DRAFT_4184</name>
</gene>
<dbReference type="SUPFAM" id="SSF54719">
    <property type="entry name" value="Fe,Mn superoxide dismutase (SOD), C-terminal domain"/>
    <property type="match status" value="1"/>
</dbReference>
<name>A0ABR4C6Z1_9HELO</name>
<evidence type="ECO:0000313" key="4">
    <source>
        <dbReference type="Proteomes" id="UP001595075"/>
    </source>
</evidence>
<feature type="domain" description="Manganese/iron superoxide dismutase C-terminal" evidence="2">
    <location>
        <begin position="225"/>
        <end position="272"/>
    </location>
</feature>
<dbReference type="PANTHER" id="PTHR43595:SF2">
    <property type="entry name" value="SMALL RIBOSOMAL SUBUNIT PROTEIN MS42"/>
    <property type="match status" value="1"/>
</dbReference>
<dbReference type="PANTHER" id="PTHR43595">
    <property type="entry name" value="37S RIBOSOMAL PROTEIN S26, MITOCHONDRIAL"/>
    <property type="match status" value="1"/>
</dbReference>
<evidence type="ECO:0000259" key="2">
    <source>
        <dbReference type="Pfam" id="PF02777"/>
    </source>
</evidence>
<dbReference type="Gene3D" id="3.55.40.20">
    <property type="entry name" value="Iron/manganese superoxide dismutase, C-terminal domain"/>
    <property type="match status" value="1"/>
</dbReference>
<accession>A0ABR4C6Z1</accession>
<dbReference type="EMBL" id="JAZHXI010000013">
    <property type="protein sequence ID" value="KAL2065044.1"/>
    <property type="molecule type" value="Genomic_DNA"/>
</dbReference>
<comment type="function">
    <text evidence="1">Component of the mitochondrial ribosome (mitoribosome), a dedicated translation machinery responsible for the synthesis of mitochondrial genome-encoded proteins, including at least some of the essential transmembrane subunits of the mitochondrial respiratory chain. The mitoribosomes are attached to the mitochondrial inner membrane and translation products are cotranslationally integrated into the membrane.</text>
</comment>
<reference evidence="3 4" key="1">
    <citation type="journal article" date="2024" name="Commun. Biol.">
        <title>Comparative genomic analysis of thermophilic fungi reveals convergent evolutionary adaptations and gene losses.</title>
        <authorList>
            <person name="Steindorff A.S."/>
            <person name="Aguilar-Pontes M.V."/>
            <person name="Robinson A.J."/>
            <person name="Andreopoulos B."/>
            <person name="LaButti K."/>
            <person name="Kuo A."/>
            <person name="Mondo S."/>
            <person name="Riley R."/>
            <person name="Otillar R."/>
            <person name="Haridas S."/>
            <person name="Lipzen A."/>
            <person name="Grimwood J."/>
            <person name="Schmutz J."/>
            <person name="Clum A."/>
            <person name="Reid I.D."/>
            <person name="Moisan M.C."/>
            <person name="Butler G."/>
            <person name="Nguyen T.T.M."/>
            <person name="Dewar K."/>
            <person name="Conant G."/>
            <person name="Drula E."/>
            <person name="Henrissat B."/>
            <person name="Hansel C."/>
            <person name="Singer S."/>
            <person name="Hutchinson M.I."/>
            <person name="de Vries R.P."/>
            <person name="Natvig D.O."/>
            <person name="Powell A.J."/>
            <person name="Tsang A."/>
            <person name="Grigoriev I.V."/>
        </authorList>
    </citation>
    <scope>NUCLEOTIDE SEQUENCE [LARGE SCALE GENOMIC DNA]</scope>
    <source>
        <strain evidence="3 4">CBS 494.80</strain>
    </source>
</reference>
<organism evidence="3 4">
    <name type="scientific">Oculimacula yallundae</name>
    <dbReference type="NCBI Taxonomy" id="86028"/>
    <lineage>
        <taxon>Eukaryota</taxon>
        <taxon>Fungi</taxon>
        <taxon>Dikarya</taxon>
        <taxon>Ascomycota</taxon>
        <taxon>Pezizomycotina</taxon>
        <taxon>Leotiomycetes</taxon>
        <taxon>Helotiales</taxon>
        <taxon>Ploettnerulaceae</taxon>
        <taxon>Oculimacula</taxon>
    </lineage>
</organism>
<dbReference type="InterPro" id="IPR036314">
    <property type="entry name" value="SOD_C_sf"/>
</dbReference>
<dbReference type="InterPro" id="IPR036324">
    <property type="entry name" value="Mn/Fe_SOD_N_sf"/>
</dbReference>
<sequence length="283" mass="31518">MLRPILPRARFCLNTFRRSLVTVPEINPNFNNGVPGLLSPEGFNIAWTQYQSLMVEKLNRLVAGGTQASKAPKEILIHYARDPDFAPHFNHASMAFNNHFFFESLAHRVSPEPTVMPEALQVELVRSFGSIETLKKEFIATATSMFGPGFVWLMKTRDGKYTILCTYLAGSPFPGAHYRKQAVDMNTEDKSVSDSIRRLNRQDPVNKVGAFGQFSQTKVAPGGIDITPVLCINMWEHVYLPDYGVGAGGAGGKKLYATSWWDAIDWAKVAERAKPAQPKQLLS</sequence>
<dbReference type="Pfam" id="PF02777">
    <property type="entry name" value="Sod_Fe_C"/>
    <property type="match status" value="2"/>
</dbReference>
<protein>
    <recommendedName>
        <fullName evidence="2">Manganese/iron superoxide dismutase C-terminal domain-containing protein</fullName>
    </recommendedName>
</protein>
<keyword evidence="4" id="KW-1185">Reference proteome</keyword>
<evidence type="ECO:0000256" key="1">
    <source>
        <dbReference type="ARBA" id="ARBA00037226"/>
    </source>
</evidence>
<dbReference type="SUPFAM" id="SSF46609">
    <property type="entry name" value="Fe,Mn superoxide dismutase (SOD), N-terminal domain"/>
    <property type="match status" value="1"/>
</dbReference>
<evidence type="ECO:0000313" key="3">
    <source>
        <dbReference type="EMBL" id="KAL2065044.1"/>
    </source>
</evidence>
<dbReference type="InterPro" id="IPR019832">
    <property type="entry name" value="Mn/Fe_SOD_C"/>
</dbReference>
<dbReference type="Proteomes" id="UP001595075">
    <property type="component" value="Unassembled WGS sequence"/>
</dbReference>
<comment type="caution">
    <text evidence="3">The sequence shown here is derived from an EMBL/GenBank/DDBJ whole genome shotgun (WGS) entry which is preliminary data.</text>
</comment>
<feature type="domain" description="Manganese/iron superoxide dismutase C-terminal" evidence="2">
    <location>
        <begin position="119"/>
        <end position="172"/>
    </location>
</feature>
<proteinExistence type="predicted"/>